<dbReference type="Gene3D" id="3.40.50.880">
    <property type="match status" value="1"/>
</dbReference>
<dbReference type="AlphaFoldDB" id="D2S750"/>
<dbReference type="HOGENOM" id="CLU_000445_44_5_11"/>
<dbReference type="OrthoDB" id="6003696at2"/>
<evidence type="ECO:0000259" key="1">
    <source>
        <dbReference type="Pfam" id="PF01965"/>
    </source>
</evidence>
<dbReference type="PANTHER" id="PTHR43130:SF3">
    <property type="entry name" value="HTH-TYPE TRANSCRIPTIONAL REGULATOR RV1931C"/>
    <property type="match status" value="1"/>
</dbReference>
<dbReference type="SUPFAM" id="SSF52317">
    <property type="entry name" value="Class I glutamine amidotransferase-like"/>
    <property type="match status" value="1"/>
</dbReference>
<dbReference type="Pfam" id="PF01965">
    <property type="entry name" value="DJ-1_PfpI"/>
    <property type="match status" value="1"/>
</dbReference>
<protein>
    <submittedName>
        <fullName evidence="2">ThiJ/PfpI domain protein</fullName>
    </submittedName>
</protein>
<name>D2S750_GEOOG</name>
<evidence type="ECO:0000313" key="2">
    <source>
        <dbReference type="EMBL" id="ADB73350.1"/>
    </source>
</evidence>
<evidence type="ECO:0000313" key="3">
    <source>
        <dbReference type="Proteomes" id="UP000001382"/>
    </source>
</evidence>
<dbReference type="KEGG" id="gob:Gobs_0569"/>
<dbReference type="InterPro" id="IPR052158">
    <property type="entry name" value="INH-QAR"/>
</dbReference>
<dbReference type="InterPro" id="IPR002818">
    <property type="entry name" value="DJ-1/PfpI"/>
</dbReference>
<organism evidence="2 3">
    <name type="scientific">Geodermatophilus obscurus (strain ATCC 25078 / DSM 43160 / JCM 3152 / CCUG 61914 / KCC A-0152 / KCTC 9177 / NBRC 13315 / NRRL B-3577 / G-20)</name>
    <dbReference type="NCBI Taxonomy" id="526225"/>
    <lineage>
        <taxon>Bacteria</taxon>
        <taxon>Bacillati</taxon>
        <taxon>Actinomycetota</taxon>
        <taxon>Actinomycetes</taxon>
        <taxon>Geodermatophilales</taxon>
        <taxon>Geodermatophilaceae</taxon>
        <taxon>Geodermatophilus</taxon>
    </lineage>
</organism>
<dbReference type="eggNOG" id="COG0693">
    <property type="taxonomic scope" value="Bacteria"/>
</dbReference>
<feature type="domain" description="DJ-1/PfpI" evidence="1">
    <location>
        <begin position="13"/>
        <end position="176"/>
    </location>
</feature>
<dbReference type="Proteomes" id="UP000001382">
    <property type="component" value="Chromosome"/>
</dbReference>
<gene>
    <name evidence="2" type="ordered locus">Gobs_0569</name>
</gene>
<dbReference type="InterPro" id="IPR029062">
    <property type="entry name" value="Class_I_gatase-like"/>
</dbReference>
<dbReference type="PANTHER" id="PTHR43130">
    <property type="entry name" value="ARAC-FAMILY TRANSCRIPTIONAL REGULATOR"/>
    <property type="match status" value="1"/>
</dbReference>
<dbReference type="RefSeq" id="WP_012946791.1">
    <property type="nucleotide sequence ID" value="NC_013757.1"/>
</dbReference>
<reference evidence="3" key="2">
    <citation type="submission" date="2010-01" db="EMBL/GenBank/DDBJ databases">
        <title>The complete genome of Geodermatophilus obscurus DSM 43160.</title>
        <authorList>
            <consortium name="US DOE Joint Genome Institute (JGI-PGF)"/>
            <person name="Lucas S."/>
            <person name="Copeland A."/>
            <person name="Lapidus A."/>
            <person name="Glavina del Rio T."/>
            <person name="Dalin E."/>
            <person name="Tice H."/>
            <person name="Bruce D."/>
            <person name="Goodwin L."/>
            <person name="Pitluck S."/>
            <person name="Kyrpides N."/>
            <person name="Mavromatis K."/>
            <person name="Ivanova N."/>
            <person name="Munk A.C."/>
            <person name="Brettin T."/>
            <person name="Detter J.C."/>
            <person name="Han C."/>
            <person name="Larimer F."/>
            <person name="Land M."/>
            <person name="Hauser L."/>
            <person name="Markowitz V."/>
            <person name="Cheng J.-F."/>
            <person name="Hugenholtz P."/>
            <person name="Woyke T."/>
            <person name="Wu D."/>
            <person name="Jando M."/>
            <person name="Schneider S."/>
            <person name="Klenk H.-P."/>
            <person name="Eisen J.A."/>
        </authorList>
    </citation>
    <scope>NUCLEOTIDE SEQUENCE [LARGE SCALE GENOMIC DNA]</scope>
    <source>
        <strain evidence="3">ATCC 25078 / DSM 43160 / JCM 3152 / KCC A-0152 / KCTC 9177 / NBRC 13315 / NRRL B-3577 / G-20</strain>
    </source>
</reference>
<reference evidence="2 3" key="1">
    <citation type="journal article" date="2010" name="Stand. Genomic Sci.">
        <title>Complete genome sequence of Geodermatophilus obscurus type strain (G-20).</title>
        <authorList>
            <person name="Ivanova N."/>
            <person name="Sikorski J."/>
            <person name="Jando M."/>
            <person name="Munk C."/>
            <person name="Lapidus A."/>
            <person name="Glavina Del Rio T."/>
            <person name="Copeland A."/>
            <person name="Tice H."/>
            <person name="Cheng J.-F."/>
            <person name="Lucas S."/>
            <person name="Chen F."/>
            <person name="Nolan M."/>
            <person name="Bruce D."/>
            <person name="Goodwin L."/>
            <person name="Pitluck S."/>
            <person name="Mavromatis K."/>
            <person name="Mikhailova N."/>
            <person name="Pati A."/>
            <person name="Chen A."/>
            <person name="Palaniappan K."/>
            <person name="Land M."/>
            <person name="Hauser L."/>
            <person name="Chang Y.-J."/>
            <person name="Jeffries C.D."/>
            <person name="Meincke L."/>
            <person name="Brettin T."/>
            <person name="Detter J.C."/>
            <person name="Detter J.C."/>
            <person name="Rohde M."/>
            <person name="Goeker M."/>
            <person name="Bristow J."/>
            <person name="Eisen J.A."/>
            <person name="Markowitz V."/>
            <person name="Hugenholtz P."/>
            <person name="Kyrpides N.C."/>
            <person name="Klenk H.-P."/>
        </authorList>
    </citation>
    <scope>NUCLEOTIDE SEQUENCE [LARGE SCALE GENOMIC DNA]</scope>
    <source>
        <strain evidence="3">ATCC 25078 / DSM 43160 / JCM 3152 / KCC A-0152 / KCTC 9177 / NBRC 13315 / NRRL B-3577 / G-20</strain>
    </source>
</reference>
<proteinExistence type="predicted"/>
<dbReference type="STRING" id="526225.Gobs_0569"/>
<dbReference type="EMBL" id="CP001867">
    <property type="protein sequence ID" value="ADB73350.1"/>
    <property type="molecule type" value="Genomic_DNA"/>
</dbReference>
<accession>D2S750</accession>
<sequence>MLSNERAGTRSDVVLYATDTMADWEYSYVTAGLAMAAEQGAESFRLRVLADGQSEVTTKGRLRLRADADLGEVDPEDVALLVLPGADTWSDGHEKVLDLARVLLERHTPVAGICGATYGLARAGLLDDRAHTSNAPDFLVPSGYAGAARYRDERVVEDGDVITAPATAPVDFGAAVFRRLELFPPATIDAWYGLYTTGERRWFDALVGRSTA</sequence>
<keyword evidence="3" id="KW-1185">Reference proteome</keyword>